<dbReference type="Pfam" id="PF00583">
    <property type="entry name" value="Acetyltransf_1"/>
    <property type="match status" value="1"/>
</dbReference>
<name>A0ABX0ZKL2_9ACTN</name>
<dbReference type="PANTHER" id="PTHR43877">
    <property type="entry name" value="AMINOALKYLPHOSPHONATE N-ACETYLTRANSFERASE-RELATED-RELATED"/>
    <property type="match status" value="1"/>
</dbReference>
<dbReference type="PROSITE" id="PS51186">
    <property type="entry name" value="GNAT"/>
    <property type="match status" value="1"/>
</dbReference>
<gene>
    <name evidence="4" type="ORF">HCN08_13395</name>
</gene>
<keyword evidence="2" id="KW-0012">Acyltransferase</keyword>
<protein>
    <submittedName>
        <fullName evidence="4">GNAT family N-acetyltransferase</fullName>
    </submittedName>
</protein>
<dbReference type="EMBL" id="JAATEJ010000008">
    <property type="protein sequence ID" value="NJP44388.1"/>
    <property type="molecule type" value="Genomic_DNA"/>
</dbReference>
<organism evidence="4 5">
    <name type="scientific">Actinacidiphila epipremni</name>
    <dbReference type="NCBI Taxonomy" id="2053013"/>
    <lineage>
        <taxon>Bacteria</taxon>
        <taxon>Bacillati</taxon>
        <taxon>Actinomycetota</taxon>
        <taxon>Actinomycetes</taxon>
        <taxon>Kitasatosporales</taxon>
        <taxon>Streptomycetaceae</taxon>
        <taxon>Actinacidiphila</taxon>
    </lineage>
</organism>
<dbReference type="InterPro" id="IPR050832">
    <property type="entry name" value="Bact_Acetyltransf"/>
</dbReference>
<dbReference type="Proteomes" id="UP000734511">
    <property type="component" value="Unassembled WGS sequence"/>
</dbReference>
<dbReference type="Gene3D" id="3.40.630.30">
    <property type="match status" value="1"/>
</dbReference>
<evidence type="ECO:0000313" key="5">
    <source>
        <dbReference type="Proteomes" id="UP000734511"/>
    </source>
</evidence>
<keyword evidence="1" id="KW-0808">Transferase</keyword>
<keyword evidence="5" id="KW-1185">Reference proteome</keyword>
<evidence type="ECO:0000256" key="2">
    <source>
        <dbReference type="ARBA" id="ARBA00023315"/>
    </source>
</evidence>
<dbReference type="InterPro" id="IPR000182">
    <property type="entry name" value="GNAT_dom"/>
</dbReference>
<dbReference type="CDD" id="cd04301">
    <property type="entry name" value="NAT_SF"/>
    <property type="match status" value="1"/>
</dbReference>
<evidence type="ECO:0000313" key="4">
    <source>
        <dbReference type="EMBL" id="NJP44388.1"/>
    </source>
</evidence>
<dbReference type="InterPro" id="IPR016181">
    <property type="entry name" value="Acyl_CoA_acyltransferase"/>
</dbReference>
<dbReference type="PANTHER" id="PTHR43877:SF2">
    <property type="entry name" value="AMINOALKYLPHOSPHONATE N-ACETYLTRANSFERASE-RELATED"/>
    <property type="match status" value="1"/>
</dbReference>
<proteinExistence type="predicted"/>
<comment type="caution">
    <text evidence="4">The sequence shown here is derived from an EMBL/GenBank/DDBJ whole genome shotgun (WGS) entry which is preliminary data.</text>
</comment>
<sequence>MNQDPRDTVPPVPPVRRVRPVRPEEWREVRELRLAALRDPAAPIAFLETYEQAAAQPDSFWQERAERAAGGAGSGAGVRQFVAETADGTWSGTATALIEEAGTQDVFGKPVDARQAHIVGVFVRPEHRGAGVIDALFAAAVDWAGTEGVTRVRLYVHQDNARAERFYRRFGFVRSGWTAPMKDDPSASEIEMVLDPAAGGLSDRPHA</sequence>
<dbReference type="SUPFAM" id="SSF55729">
    <property type="entry name" value="Acyl-CoA N-acyltransferases (Nat)"/>
    <property type="match status" value="1"/>
</dbReference>
<accession>A0ABX0ZKL2</accession>
<reference evidence="4 5" key="1">
    <citation type="submission" date="2020-03" db="EMBL/GenBank/DDBJ databases">
        <title>WGS of actinomycetes isolated from Thailand.</title>
        <authorList>
            <person name="Thawai C."/>
        </authorList>
    </citation>
    <scope>NUCLEOTIDE SEQUENCE [LARGE SCALE GENOMIC DNA]</scope>
    <source>
        <strain evidence="4 5">PRB2-1</strain>
    </source>
</reference>
<feature type="domain" description="N-acetyltransferase" evidence="3">
    <location>
        <begin position="16"/>
        <end position="197"/>
    </location>
</feature>
<evidence type="ECO:0000259" key="3">
    <source>
        <dbReference type="PROSITE" id="PS51186"/>
    </source>
</evidence>
<evidence type="ECO:0000256" key="1">
    <source>
        <dbReference type="ARBA" id="ARBA00022679"/>
    </source>
</evidence>
<dbReference type="RefSeq" id="WP_167983247.1">
    <property type="nucleotide sequence ID" value="NZ_JAATEJ010000008.1"/>
</dbReference>